<evidence type="ECO:0000259" key="6">
    <source>
        <dbReference type="Pfam" id="PF00849"/>
    </source>
</evidence>
<accession>A0A4S3B6A7</accession>
<comment type="similarity">
    <text evidence="2 5">Belongs to the pseudouridine synthase RluA family.</text>
</comment>
<evidence type="ECO:0000256" key="3">
    <source>
        <dbReference type="ARBA" id="ARBA00023235"/>
    </source>
</evidence>
<evidence type="ECO:0000256" key="2">
    <source>
        <dbReference type="ARBA" id="ARBA00010876"/>
    </source>
</evidence>
<dbReference type="RefSeq" id="WP_136136937.1">
    <property type="nucleotide sequence ID" value="NZ_SDGV01000016.1"/>
</dbReference>
<organism evidence="7 8">
    <name type="scientific">Vagococcus silagei</name>
    <dbReference type="NCBI Taxonomy" id="2508885"/>
    <lineage>
        <taxon>Bacteria</taxon>
        <taxon>Bacillati</taxon>
        <taxon>Bacillota</taxon>
        <taxon>Bacilli</taxon>
        <taxon>Lactobacillales</taxon>
        <taxon>Enterococcaceae</taxon>
        <taxon>Vagococcus</taxon>
    </lineage>
</organism>
<feature type="domain" description="Pseudouridine synthase RsuA/RluA-like" evidence="6">
    <location>
        <begin position="89"/>
        <end position="240"/>
    </location>
</feature>
<dbReference type="SUPFAM" id="SSF55120">
    <property type="entry name" value="Pseudouridine synthase"/>
    <property type="match status" value="1"/>
</dbReference>
<dbReference type="Gene3D" id="3.30.2350.10">
    <property type="entry name" value="Pseudouridine synthase"/>
    <property type="match status" value="1"/>
</dbReference>
<dbReference type="InterPro" id="IPR006225">
    <property type="entry name" value="PsdUridine_synth_RluC/D"/>
</dbReference>
<comment type="catalytic activity">
    <reaction evidence="1 5">
        <text>a uridine in RNA = a pseudouridine in RNA</text>
        <dbReference type="Rhea" id="RHEA:48348"/>
        <dbReference type="Rhea" id="RHEA-COMP:12068"/>
        <dbReference type="Rhea" id="RHEA-COMP:12069"/>
        <dbReference type="ChEBI" id="CHEBI:65314"/>
        <dbReference type="ChEBI" id="CHEBI:65315"/>
    </reaction>
</comment>
<evidence type="ECO:0000313" key="8">
    <source>
        <dbReference type="Proteomes" id="UP000310506"/>
    </source>
</evidence>
<dbReference type="EMBL" id="SDGV01000016">
    <property type="protein sequence ID" value="THB61056.1"/>
    <property type="molecule type" value="Genomic_DNA"/>
</dbReference>
<dbReference type="InterPro" id="IPR006224">
    <property type="entry name" value="PsdUridine_synth_RluA-like_CS"/>
</dbReference>
<feature type="active site" evidence="4">
    <location>
        <position position="134"/>
    </location>
</feature>
<dbReference type="PANTHER" id="PTHR21600:SF44">
    <property type="entry name" value="RIBOSOMAL LARGE SUBUNIT PSEUDOURIDINE SYNTHASE D"/>
    <property type="match status" value="1"/>
</dbReference>
<dbReference type="GO" id="GO:0140098">
    <property type="term" value="F:catalytic activity, acting on RNA"/>
    <property type="evidence" value="ECO:0007669"/>
    <property type="project" value="UniProtKB-ARBA"/>
</dbReference>
<dbReference type="EC" id="5.4.99.-" evidence="5"/>
<dbReference type="InterPro" id="IPR020103">
    <property type="entry name" value="PsdUridine_synth_cat_dom_sf"/>
</dbReference>
<dbReference type="GO" id="GO:0000455">
    <property type="term" value="P:enzyme-directed rRNA pseudouridine synthesis"/>
    <property type="evidence" value="ECO:0007669"/>
    <property type="project" value="TreeGrafter"/>
</dbReference>
<evidence type="ECO:0000256" key="4">
    <source>
        <dbReference type="PIRSR" id="PIRSR606225-1"/>
    </source>
</evidence>
<dbReference type="NCBIfam" id="TIGR00005">
    <property type="entry name" value="rluA_subfam"/>
    <property type="match status" value="1"/>
</dbReference>
<dbReference type="PANTHER" id="PTHR21600">
    <property type="entry name" value="MITOCHONDRIAL RNA PSEUDOURIDINE SYNTHASE"/>
    <property type="match status" value="1"/>
</dbReference>
<dbReference type="GO" id="GO:0003723">
    <property type="term" value="F:RNA binding"/>
    <property type="evidence" value="ECO:0007669"/>
    <property type="project" value="InterPro"/>
</dbReference>
<dbReference type="GO" id="GO:0009982">
    <property type="term" value="F:pseudouridine synthase activity"/>
    <property type="evidence" value="ECO:0007669"/>
    <property type="project" value="InterPro"/>
</dbReference>
<dbReference type="Pfam" id="PF00849">
    <property type="entry name" value="PseudoU_synth_2"/>
    <property type="match status" value="1"/>
</dbReference>
<comment type="function">
    <text evidence="5">Responsible for synthesis of pseudouridine from uracil.</text>
</comment>
<dbReference type="AlphaFoldDB" id="A0A4S3B6A7"/>
<keyword evidence="3 5" id="KW-0413">Isomerase</keyword>
<gene>
    <name evidence="7" type="ORF">ESZ54_06910</name>
</gene>
<dbReference type="OrthoDB" id="9773999at2"/>
<dbReference type="CDD" id="cd02869">
    <property type="entry name" value="PseudoU_synth_RluA_like"/>
    <property type="match status" value="1"/>
</dbReference>
<dbReference type="InterPro" id="IPR006145">
    <property type="entry name" value="PsdUridine_synth_RsuA/RluA"/>
</dbReference>
<protein>
    <recommendedName>
        <fullName evidence="5">Pseudouridine synthase</fullName>
        <ecNumber evidence="5">5.4.99.-</ecNumber>
    </recommendedName>
</protein>
<evidence type="ECO:0000256" key="1">
    <source>
        <dbReference type="ARBA" id="ARBA00000073"/>
    </source>
</evidence>
<sequence length="298" mass="34509">MKFVIPLPENQEEITIRELLENEWLIPRKVRHFLRTRKNVLCNDQAIMFHESVKAGDQITLIFEATDYALPTILPGNRQNLSILYEDEHFIILNKPYGIKTHPNQPDETDTLLNDLADYLAEKKQLPYVVHRLDKETSGAILFAKNPVVLPILGRMLEHKDIQRIYEAEVRGHFKTQVPFTISKKIGRHRHDRRMRTIDEKNGQTAITHVTPFKETSTTTWVTCQLDTGRTHQIRVHLESIGHPIIGDPLYEKRPTKNVSRLQLHAKELSLVHPFTKEQIRVLATPYLSNQNGESTGK</sequence>
<dbReference type="InterPro" id="IPR050188">
    <property type="entry name" value="RluA_PseudoU_synthase"/>
</dbReference>
<dbReference type="Proteomes" id="UP000310506">
    <property type="component" value="Unassembled WGS sequence"/>
</dbReference>
<comment type="caution">
    <text evidence="7">The sequence shown here is derived from an EMBL/GenBank/DDBJ whole genome shotgun (WGS) entry which is preliminary data.</text>
</comment>
<evidence type="ECO:0000256" key="5">
    <source>
        <dbReference type="RuleBase" id="RU362028"/>
    </source>
</evidence>
<proteinExistence type="inferred from homology"/>
<name>A0A4S3B6A7_9ENTE</name>
<reference evidence="7 8" key="1">
    <citation type="submission" date="2019-01" db="EMBL/GenBank/DDBJ databases">
        <title>Vagococcus silagei sp. nov. isolated from brewer's grain.</title>
        <authorList>
            <person name="Guu J.-R."/>
        </authorList>
    </citation>
    <scope>NUCLEOTIDE SEQUENCE [LARGE SCALE GENOMIC DNA]</scope>
    <source>
        <strain evidence="7 8">2B-2</strain>
    </source>
</reference>
<evidence type="ECO:0000313" key="7">
    <source>
        <dbReference type="EMBL" id="THB61056.1"/>
    </source>
</evidence>
<keyword evidence="8" id="KW-1185">Reference proteome</keyword>
<dbReference type="PROSITE" id="PS01129">
    <property type="entry name" value="PSI_RLU"/>
    <property type="match status" value="1"/>
</dbReference>